<dbReference type="SMART" id="SM00325">
    <property type="entry name" value="RhoGEF"/>
    <property type="match status" value="1"/>
</dbReference>
<feature type="domain" description="DH" evidence="3">
    <location>
        <begin position="634"/>
        <end position="811"/>
    </location>
</feature>
<dbReference type="PANTHER" id="PTHR45845">
    <property type="entry name" value="RHO GUANINE NUCLEOTIDE EXCHANGE FACTOR-RELATED"/>
    <property type="match status" value="1"/>
</dbReference>
<dbReference type="InterPro" id="IPR052231">
    <property type="entry name" value="Rho_GEF_signaling-related"/>
</dbReference>
<dbReference type="InterPro" id="IPR035899">
    <property type="entry name" value="DBL_dom_sf"/>
</dbReference>
<dbReference type="CDD" id="cd00160">
    <property type="entry name" value="RhoGEF"/>
    <property type="match status" value="1"/>
</dbReference>
<feature type="region of interest" description="Disordered" evidence="1">
    <location>
        <begin position="574"/>
        <end position="627"/>
    </location>
</feature>
<feature type="compositionally biased region" description="Low complexity" evidence="1">
    <location>
        <begin position="1062"/>
        <end position="1092"/>
    </location>
</feature>
<feature type="region of interest" description="Disordered" evidence="1">
    <location>
        <begin position="514"/>
        <end position="555"/>
    </location>
</feature>
<dbReference type="Gene3D" id="2.30.29.30">
    <property type="entry name" value="Pleckstrin-homology domain (PH domain)/Phosphotyrosine-binding domain (PTB)"/>
    <property type="match status" value="1"/>
</dbReference>
<feature type="domain" description="PH" evidence="2">
    <location>
        <begin position="823"/>
        <end position="930"/>
    </location>
</feature>
<dbReference type="SMART" id="SM00233">
    <property type="entry name" value="PH"/>
    <property type="match status" value="1"/>
</dbReference>
<dbReference type="Pfam" id="PF00621">
    <property type="entry name" value="RhoGEF"/>
    <property type="match status" value="1"/>
</dbReference>
<feature type="non-terminal residue" evidence="4">
    <location>
        <position position="1092"/>
    </location>
</feature>
<dbReference type="PANTHER" id="PTHR45845:SF2">
    <property type="entry name" value="RIKEN CDNA D630003M21 GENE"/>
    <property type="match status" value="1"/>
</dbReference>
<dbReference type="SUPFAM" id="SSF48065">
    <property type="entry name" value="DBL homology domain (DH-domain)"/>
    <property type="match status" value="1"/>
</dbReference>
<dbReference type="Proteomes" id="UP000034805">
    <property type="component" value="Unassembled WGS sequence"/>
</dbReference>
<feature type="region of interest" description="Disordered" evidence="1">
    <location>
        <begin position="977"/>
        <end position="1023"/>
    </location>
</feature>
<dbReference type="CDD" id="cd13242">
    <property type="entry name" value="PH_puratrophin-1"/>
    <property type="match status" value="1"/>
</dbReference>
<accession>A0A0P7X8R9</accession>
<gene>
    <name evidence="4" type="ORF">Z043_110258</name>
</gene>
<comment type="caution">
    <text evidence="4">The sequence shown here is derived from an EMBL/GenBank/DDBJ whole genome shotgun (WGS) entry which is preliminary data.</text>
</comment>
<dbReference type="Gene3D" id="1.20.58.60">
    <property type="match status" value="1"/>
</dbReference>
<evidence type="ECO:0000259" key="3">
    <source>
        <dbReference type="PROSITE" id="PS50010"/>
    </source>
</evidence>
<dbReference type="InterPro" id="IPR011993">
    <property type="entry name" value="PH-like_dom_sf"/>
</dbReference>
<dbReference type="EMBL" id="JARO02003256">
    <property type="protein sequence ID" value="KPP70870.1"/>
    <property type="molecule type" value="Genomic_DNA"/>
</dbReference>
<dbReference type="Gene3D" id="1.20.900.10">
    <property type="entry name" value="Dbl homology (DH) domain"/>
    <property type="match status" value="1"/>
</dbReference>
<evidence type="ECO:0000256" key="1">
    <source>
        <dbReference type="SAM" id="MobiDB-lite"/>
    </source>
</evidence>
<evidence type="ECO:0000313" key="5">
    <source>
        <dbReference type="Proteomes" id="UP000034805"/>
    </source>
</evidence>
<dbReference type="InterPro" id="IPR000219">
    <property type="entry name" value="DH_dom"/>
</dbReference>
<sequence length="1092" mass="123478">ECGSHVIHRVLILVEKDTNPCLEKLPELQMEVVTSLKALHDVVEPHQLTSCLDGSFFYSHANWLHFYQKLEPFALDLQEAVNLLHRAIGKLDSITKTDTVQVWTFAKGLLVFPTAKVKIRHWADPDFHYPCLLRQDVQRCIEEQSVLMREVLEDARLVFLQREGGAVLAGLRKERLRFPHSEDYWSGLRFLLGMPCSRLASHPGDAMDSVTGLYNHVEEQVHLLVMKSNESMQHLEFLLNFRDLEGRFKKIWEWFRSEGEKQLKEADSIGESFEGVDQTFQSFGAFLAQATEQKQQVVQLVAAAEKIQGLSYPEAEAFGAALRSFRSSLAHFWSRAERCHAELETTVRLQQFCEKATSFAEECKEYLEQLSSSDTMCQSTLQNYQEGLREFSEEQFQYFGNHECTLKDTAGMQICSLAWLKCQEVRQMLEDRLQSFVQVQQTLAETPGPSSCVMDEAVPPVLSLSTAAASSTHALCNMGERLKTVAGNRSCRIEESDDVAASCFKITFRPDGKASELTKSSADSREPVQIHGGKEENHSPKRLKEHTAVRGGPGAWGEGVMGCKCFPRHQVASRSTSESSESGKSPWPETVGSSPTHDHDHAQRCSEDRRGAGGGSGTNQEPLAWTDYPTTPKRLRRIVEELLLTEKEYVRSLGYVVTHYCPLLEQADVPQDLRGQRGRLFGNLEKLHDFHRHVFLRDLEACLHEPLRVGRYFLRHREKFGLYALYSKNKPQSDSLLVHHGQEFFKQKQVELGDKMDLSSYLLKPVQRISKYSLLLQDMLKECETQSHSERGELQASLEVIQFQLRHGNDLLAMDDIQDCDVNLKEQGQLIRQDEFLVSFRKKKCFRHIFLFQDLILFSKTKKTEMGNDAYIYKQSFKTSEIGMTHNSGTSGLCFEIWFRRRKLQDTYTLQAESSEVKEAWTNDLEHILWQQAAHNREIRMQERVFMGIGDKPFMDIQPSDAAISNRAINCVLTGREPKMSSSSSGVCRSKENDILPRPNSIGYGSSTSSSGSQSSSSSGRGSLSLNGYLSGQYWKGTKGPMESPAPRTLEEDDLDNENETHLLIGSSESSGASVSDFSSSDHSCLSAIGGE</sequence>
<name>A0A0P7X8R9_SCLFO</name>
<feature type="compositionally biased region" description="Low complexity" evidence="1">
    <location>
        <begin position="574"/>
        <end position="585"/>
    </location>
</feature>
<organism evidence="4 5">
    <name type="scientific">Scleropages formosus</name>
    <name type="common">Asian bonytongue</name>
    <name type="synonym">Osteoglossum formosum</name>
    <dbReference type="NCBI Taxonomy" id="113540"/>
    <lineage>
        <taxon>Eukaryota</taxon>
        <taxon>Metazoa</taxon>
        <taxon>Chordata</taxon>
        <taxon>Craniata</taxon>
        <taxon>Vertebrata</taxon>
        <taxon>Euteleostomi</taxon>
        <taxon>Actinopterygii</taxon>
        <taxon>Neopterygii</taxon>
        <taxon>Teleostei</taxon>
        <taxon>Osteoglossocephala</taxon>
        <taxon>Osteoglossomorpha</taxon>
        <taxon>Osteoglossiformes</taxon>
        <taxon>Osteoglossidae</taxon>
        <taxon>Scleropages</taxon>
    </lineage>
</organism>
<proteinExistence type="predicted"/>
<feature type="compositionally biased region" description="Basic and acidic residues" evidence="1">
    <location>
        <begin position="514"/>
        <end position="539"/>
    </location>
</feature>
<evidence type="ECO:0000313" key="4">
    <source>
        <dbReference type="EMBL" id="KPP70870.1"/>
    </source>
</evidence>
<feature type="region of interest" description="Disordered" evidence="1">
    <location>
        <begin position="1035"/>
        <end position="1092"/>
    </location>
</feature>
<dbReference type="InterPro" id="IPR055251">
    <property type="entry name" value="SOS1_NGEF_PH"/>
</dbReference>
<dbReference type="SUPFAM" id="SSF50729">
    <property type="entry name" value="PH domain-like"/>
    <property type="match status" value="1"/>
</dbReference>
<feature type="compositionally biased region" description="Basic and acidic residues" evidence="1">
    <location>
        <begin position="596"/>
        <end position="611"/>
    </location>
</feature>
<dbReference type="GO" id="GO:0005085">
    <property type="term" value="F:guanyl-nucleotide exchange factor activity"/>
    <property type="evidence" value="ECO:0007669"/>
    <property type="project" value="InterPro"/>
</dbReference>
<dbReference type="PROSITE" id="PS50003">
    <property type="entry name" value="PH_DOMAIN"/>
    <property type="match status" value="1"/>
</dbReference>
<evidence type="ECO:0000259" key="2">
    <source>
        <dbReference type="PROSITE" id="PS50003"/>
    </source>
</evidence>
<dbReference type="InterPro" id="IPR001849">
    <property type="entry name" value="PH_domain"/>
</dbReference>
<feature type="compositionally biased region" description="Low complexity" evidence="1">
    <location>
        <begin position="1001"/>
        <end position="1023"/>
    </location>
</feature>
<dbReference type="Pfam" id="PF22697">
    <property type="entry name" value="SOS1_NGEF_PH"/>
    <property type="match status" value="1"/>
</dbReference>
<dbReference type="SUPFAM" id="SSF46966">
    <property type="entry name" value="Spectrin repeat"/>
    <property type="match status" value="1"/>
</dbReference>
<reference evidence="4 5" key="1">
    <citation type="submission" date="2015-08" db="EMBL/GenBank/DDBJ databases">
        <title>The genome of the Asian arowana (Scleropages formosus).</title>
        <authorList>
            <person name="Tan M.H."/>
            <person name="Gan H.M."/>
            <person name="Croft L.J."/>
            <person name="Austin C.M."/>
        </authorList>
    </citation>
    <scope>NUCLEOTIDE SEQUENCE [LARGE SCALE GENOMIC DNA]</scope>
    <source>
        <strain evidence="4">Aro1</strain>
    </source>
</reference>
<protein>
    <recommendedName>
        <fullName evidence="6">Puratrophin-1-like</fullName>
    </recommendedName>
</protein>
<feature type="non-terminal residue" evidence="4">
    <location>
        <position position="1"/>
    </location>
</feature>
<evidence type="ECO:0008006" key="6">
    <source>
        <dbReference type="Google" id="ProtNLM"/>
    </source>
</evidence>
<dbReference type="PROSITE" id="PS50010">
    <property type="entry name" value="DH_2"/>
    <property type="match status" value="1"/>
</dbReference>
<dbReference type="AlphaFoldDB" id="A0A0P7X8R9"/>